<dbReference type="PANTHER" id="PTHR18896:SF76">
    <property type="entry name" value="PHOSPHOLIPASE"/>
    <property type="match status" value="1"/>
</dbReference>
<evidence type="ECO:0000256" key="1">
    <source>
        <dbReference type="ARBA" id="ARBA00000798"/>
    </source>
</evidence>
<feature type="domain" description="PLD phosphodiesterase" evidence="6">
    <location>
        <begin position="359"/>
        <end position="381"/>
    </location>
</feature>
<dbReference type="KEGG" id="mmai:sS8_2624"/>
<dbReference type="OrthoDB" id="9814092at2"/>
<keyword evidence="8" id="KW-1185">Reference proteome</keyword>
<dbReference type="Gene3D" id="3.30.870.10">
    <property type="entry name" value="Endonuclease Chain A"/>
    <property type="match status" value="2"/>
</dbReference>
<organism evidence="7 8">
    <name type="scientific">Methylocaldum marinum</name>
    <dbReference type="NCBI Taxonomy" id="1432792"/>
    <lineage>
        <taxon>Bacteria</taxon>
        <taxon>Pseudomonadati</taxon>
        <taxon>Pseudomonadota</taxon>
        <taxon>Gammaproteobacteria</taxon>
        <taxon>Methylococcales</taxon>
        <taxon>Methylococcaceae</taxon>
        <taxon>Methylocaldum</taxon>
    </lineage>
</organism>
<dbReference type="CDD" id="cd09143">
    <property type="entry name" value="PLDc_vPLD1_2_like_bac_2"/>
    <property type="match status" value="1"/>
</dbReference>
<dbReference type="InterPro" id="IPR025202">
    <property type="entry name" value="PLD-like_dom"/>
</dbReference>
<dbReference type="InterPro" id="IPR001736">
    <property type="entry name" value="PLipase_D/transphosphatidylase"/>
</dbReference>
<keyword evidence="5" id="KW-0812">Transmembrane</keyword>
<evidence type="ECO:0000259" key="6">
    <source>
        <dbReference type="PROSITE" id="PS50035"/>
    </source>
</evidence>
<dbReference type="GO" id="GO:0005886">
    <property type="term" value="C:plasma membrane"/>
    <property type="evidence" value="ECO:0007669"/>
    <property type="project" value="UniProtKB-ARBA"/>
</dbReference>
<evidence type="ECO:0000256" key="5">
    <source>
        <dbReference type="SAM" id="Phobius"/>
    </source>
</evidence>
<dbReference type="GO" id="GO:0009395">
    <property type="term" value="P:phospholipid catabolic process"/>
    <property type="evidence" value="ECO:0007669"/>
    <property type="project" value="TreeGrafter"/>
</dbReference>
<dbReference type="Pfam" id="PF13091">
    <property type="entry name" value="PLDc_2"/>
    <property type="match status" value="1"/>
</dbReference>
<evidence type="ECO:0000256" key="4">
    <source>
        <dbReference type="ARBA" id="ARBA00023098"/>
    </source>
</evidence>
<keyword evidence="5" id="KW-0472">Membrane</keyword>
<keyword evidence="3" id="KW-0378">Hydrolase</keyword>
<comment type="catalytic activity">
    <reaction evidence="1">
        <text>a 1,2-diacyl-sn-glycero-3-phosphocholine + H2O = a 1,2-diacyl-sn-glycero-3-phosphate + choline + H(+)</text>
        <dbReference type="Rhea" id="RHEA:14445"/>
        <dbReference type="ChEBI" id="CHEBI:15354"/>
        <dbReference type="ChEBI" id="CHEBI:15377"/>
        <dbReference type="ChEBI" id="CHEBI:15378"/>
        <dbReference type="ChEBI" id="CHEBI:57643"/>
        <dbReference type="ChEBI" id="CHEBI:58608"/>
        <dbReference type="EC" id="3.1.4.4"/>
    </reaction>
</comment>
<dbReference type="InterPro" id="IPR032816">
    <property type="entry name" value="VTT_dom"/>
</dbReference>
<dbReference type="Pfam" id="PF00614">
    <property type="entry name" value="PLDc"/>
    <property type="match status" value="1"/>
</dbReference>
<reference evidence="7 8" key="1">
    <citation type="submission" date="2016-12" db="EMBL/GenBank/DDBJ databases">
        <title>Genome sequencing of Methylocaldum marinum.</title>
        <authorList>
            <person name="Takeuchi M."/>
            <person name="Kamagata Y."/>
            <person name="Hiraoka S."/>
            <person name="Oshima K."/>
            <person name="Hattori M."/>
            <person name="Iwasaki W."/>
        </authorList>
    </citation>
    <scope>NUCLEOTIDE SEQUENCE [LARGE SCALE GENOMIC DNA]</scope>
    <source>
        <strain evidence="7 8">S8</strain>
    </source>
</reference>
<dbReference type="PANTHER" id="PTHR18896">
    <property type="entry name" value="PHOSPHOLIPASE D"/>
    <property type="match status" value="1"/>
</dbReference>
<dbReference type="Proteomes" id="UP000266313">
    <property type="component" value="Chromosome"/>
</dbReference>
<dbReference type="Pfam" id="PF09335">
    <property type="entry name" value="VTT_dom"/>
    <property type="match status" value="1"/>
</dbReference>
<accession>A0A250KSM5</accession>
<sequence length="722" mass="79448">MRTFDAHENVENRILRPGSNCWRSAHASRVSFLIDSSAYFPALREAAIRARHAIFIVGWDIDSRTKLVQDGVNDGFPIQLGDFLKSLADHRRGLEVYILNWDFAMLYAAGREVLPIYTLGWQSHRHLHFYLDGRHPVGASHHQKIVVIDDAVAFVGGMDLAQERWDTPDHEPNAPYRRRSNGQAYPPVHDVQMMADGAAAAALGVLVRERWRLATGCELGIGNHAATDPWPPSIAPDIRNVDIAISRTIPRFNGAGEILELRQLYLDAIKSAKDTIYIENQYLTASSIGSLLEFRLRQPSPPEVVVVSRLTGGGWLEQTTMEVLRARLLRRLRAADRYRKFRIYYPHCEGLDEQCINVHSKLMVVDDRLALVGSANLNNRSMGLDTECNLAVEATDAETATAIAGLRNRLLAEHLGVGTDRVEQAIRNEGSLIRGIESLRGNAHTLRHLEGEVSPEADALLPQASVVDPEAPIDPDRLIDELIPVEHRPSARKRITATLSLLAAIGALAAAWRWGPLHDWLDKETLISVGRTFQRIPATPVWVIGAYIIAALTAIPITLVIFVTAVVFGPTSGFVYAILGSLISASLTFALGQVFGRDLVRRLGGSRLNTLSRWLRHRGLLAMLTVRLIPVAPFTVVNLVAGASHIRFRDFLLGTIFGMVPGTLAITVFSDRLAAAVHHPSPVNIALLVGSAIVIGTAAFATYRWLRRREVENAACAGGSVG</sequence>
<feature type="transmembrane region" description="Helical" evidence="5">
    <location>
        <begin position="541"/>
        <end position="567"/>
    </location>
</feature>
<feature type="transmembrane region" description="Helical" evidence="5">
    <location>
        <begin position="574"/>
        <end position="595"/>
    </location>
</feature>
<feature type="domain" description="PLD phosphodiesterase" evidence="6">
    <location>
        <begin position="137"/>
        <end position="164"/>
    </location>
</feature>
<feature type="transmembrane region" description="Helical" evidence="5">
    <location>
        <begin position="495"/>
        <end position="514"/>
    </location>
</feature>
<feature type="transmembrane region" description="Helical" evidence="5">
    <location>
        <begin position="651"/>
        <end position="670"/>
    </location>
</feature>
<keyword evidence="4" id="KW-0443">Lipid metabolism</keyword>
<name>A0A250KSM5_9GAMM</name>
<evidence type="ECO:0000256" key="3">
    <source>
        <dbReference type="ARBA" id="ARBA00022801"/>
    </source>
</evidence>
<dbReference type="SUPFAM" id="SSF56024">
    <property type="entry name" value="Phospholipase D/nuclease"/>
    <property type="match status" value="2"/>
</dbReference>
<evidence type="ECO:0000313" key="7">
    <source>
        <dbReference type="EMBL" id="BBA34572.1"/>
    </source>
</evidence>
<dbReference type="PROSITE" id="PS50035">
    <property type="entry name" value="PLD"/>
    <property type="match status" value="2"/>
</dbReference>
<dbReference type="CDD" id="cd09140">
    <property type="entry name" value="PLDc_vPLD1_2_like_bac_1"/>
    <property type="match status" value="1"/>
</dbReference>
<dbReference type="EMBL" id="AP017928">
    <property type="protein sequence ID" value="BBA34572.1"/>
    <property type="molecule type" value="Genomic_DNA"/>
</dbReference>
<dbReference type="GO" id="GO:0004630">
    <property type="term" value="F:phospholipase D activity"/>
    <property type="evidence" value="ECO:0007669"/>
    <property type="project" value="UniProtKB-EC"/>
</dbReference>
<evidence type="ECO:0000256" key="2">
    <source>
        <dbReference type="ARBA" id="ARBA00022737"/>
    </source>
</evidence>
<dbReference type="InterPro" id="IPR015679">
    <property type="entry name" value="PLipase_D_fam"/>
</dbReference>
<keyword evidence="2" id="KW-0677">Repeat</keyword>
<dbReference type="SMART" id="SM00155">
    <property type="entry name" value="PLDc"/>
    <property type="match status" value="2"/>
</dbReference>
<dbReference type="RefSeq" id="WP_119629951.1">
    <property type="nucleotide sequence ID" value="NZ_AP017928.1"/>
</dbReference>
<keyword evidence="5" id="KW-1133">Transmembrane helix</keyword>
<evidence type="ECO:0000313" key="8">
    <source>
        <dbReference type="Proteomes" id="UP000266313"/>
    </source>
</evidence>
<feature type="transmembrane region" description="Helical" evidence="5">
    <location>
        <begin position="682"/>
        <end position="703"/>
    </location>
</feature>
<proteinExistence type="predicted"/>
<gene>
    <name evidence="7" type="ORF">sS8_2624</name>
</gene>
<dbReference type="AlphaFoldDB" id="A0A250KSM5"/>
<protein>
    <submittedName>
        <fullName evidence="7">Phospholipase D</fullName>
    </submittedName>
</protein>